<comment type="caution">
    <text evidence="1">The sequence shown here is derived from an EMBL/GenBank/DDBJ whole genome shotgun (WGS) entry which is preliminary data.</text>
</comment>
<dbReference type="GO" id="GO:0003676">
    <property type="term" value="F:nucleic acid binding"/>
    <property type="evidence" value="ECO:0007669"/>
    <property type="project" value="InterPro"/>
</dbReference>
<evidence type="ECO:0000313" key="1">
    <source>
        <dbReference type="EMBL" id="RNA01718.1"/>
    </source>
</evidence>
<evidence type="ECO:0000313" key="2">
    <source>
        <dbReference type="Proteomes" id="UP000276133"/>
    </source>
</evidence>
<dbReference type="Gene3D" id="3.30.420.10">
    <property type="entry name" value="Ribonuclease H-like superfamily/Ribonuclease H"/>
    <property type="match status" value="1"/>
</dbReference>
<reference evidence="1 2" key="1">
    <citation type="journal article" date="2018" name="Sci. Rep.">
        <title>Genomic signatures of local adaptation to the degree of environmental predictability in rotifers.</title>
        <authorList>
            <person name="Franch-Gras L."/>
            <person name="Hahn C."/>
            <person name="Garcia-Roger E.M."/>
            <person name="Carmona M.J."/>
            <person name="Serra M."/>
            <person name="Gomez A."/>
        </authorList>
    </citation>
    <scope>NUCLEOTIDE SEQUENCE [LARGE SCALE GENOMIC DNA]</scope>
    <source>
        <strain evidence="1">HYR1</strain>
    </source>
</reference>
<dbReference type="OrthoDB" id="25402at2759"/>
<dbReference type="STRING" id="10195.A0A3M7PST3"/>
<proteinExistence type="predicted"/>
<dbReference type="InterPro" id="IPR036397">
    <property type="entry name" value="RNaseH_sf"/>
</dbReference>
<dbReference type="AlphaFoldDB" id="A0A3M7PST3"/>
<sequence length="147" mass="17049">MLHRILINWADLNPIENLWSYIDAKLVKTKLTSIEHLKSTLLKEWLNVPDDYVKKLIESMPKRIRACYDAKGEINKQKKYLKSKNTYHLSLKMFTFGLKMNSVVVSLSFRTTECEKTRLTKVDSATIQNSANTCLLNRQPAQALSSW</sequence>
<accession>A0A3M7PST3</accession>
<name>A0A3M7PST3_BRAPC</name>
<gene>
    <name evidence="1" type="ORF">BpHYR1_015597</name>
</gene>
<organism evidence="1 2">
    <name type="scientific">Brachionus plicatilis</name>
    <name type="common">Marine rotifer</name>
    <name type="synonym">Brachionus muelleri</name>
    <dbReference type="NCBI Taxonomy" id="10195"/>
    <lineage>
        <taxon>Eukaryota</taxon>
        <taxon>Metazoa</taxon>
        <taxon>Spiralia</taxon>
        <taxon>Gnathifera</taxon>
        <taxon>Rotifera</taxon>
        <taxon>Eurotatoria</taxon>
        <taxon>Monogononta</taxon>
        <taxon>Pseudotrocha</taxon>
        <taxon>Ploima</taxon>
        <taxon>Brachionidae</taxon>
        <taxon>Brachionus</taxon>
    </lineage>
</organism>
<keyword evidence="2" id="KW-1185">Reference proteome</keyword>
<dbReference type="EMBL" id="REGN01009191">
    <property type="protein sequence ID" value="RNA01718.1"/>
    <property type="molecule type" value="Genomic_DNA"/>
</dbReference>
<dbReference type="Proteomes" id="UP000276133">
    <property type="component" value="Unassembled WGS sequence"/>
</dbReference>
<protein>
    <submittedName>
        <fullName evidence="1">Transposable element Tcb1</fullName>
    </submittedName>
</protein>